<evidence type="ECO:0000313" key="3">
    <source>
        <dbReference type="Proteomes" id="UP000728032"/>
    </source>
</evidence>
<keyword evidence="1" id="KW-1133">Transmembrane helix</keyword>
<dbReference type="EMBL" id="OC941141">
    <property type="protein sequence ID" value="CAD7662105.1"/>
    <property type="molecule type" value="Genomic_DNA"/>
</dbReference>
<reference evidence="2" key="1">
    <citation type="submission" date="2020-11" db="EMBL/GenBank/DDBJ databases">
        <authorList>
            <person name="Tran Van P."/>
        </authorList>
    </citation>
    <scope>NUCLEOTIDE SEQUENCE</scope>
</reference>
<keyword evidence="1" id="KW-0472">Membrane</keyword>
<keyword evidence="1" id="KW-0812">Transmembrane</keyword>
<evidence type="ECO:0000313" key="2">
    <source>
        <dbReference type="EMBL" id="CAD7662105.1"/>
    </source>
</evidence>
<feature type="transmembrane region" description="Helical" evidence="1">
    <location>
        <begin position="139"/>
        <end position="156"/>
    </location>
</feature>
<keyword evidence="3" id="KW-1185">Reference proteome</keyword>
<dbReference type="AlphaFoldDB" id="A0A7R9QY50"/>
<dbReference type="EMBL" id="CAJPVJ010026316">
    <property type="protein sequence ID" value="CAG2179241.1"/>
    <property type="molecule type" value="Genomic_DNA"/>
</dbReference>
<name>A0A7R9QY50_9ACAR</name>
<evidence type="ECO:0000256" key="1">
    <source>
        <dbReference type="SAM" id="Phobius"/>
    </source>
</evidence>
<organism evidence="2">
    <name type="scientific">Oppiella nova</name>
    <dbReference type="NCBI Taxonomy" id="334625"/>
    <lineage>
        <taxon>Eukaryota</taxon>
        <taxon>Metazoa</taxon>
        <taxon>Ecdysozoa</taxon>
        <taxon>Arthropoda</taxon>
        <taxon>Chelicerata</taxon>
        <taxon>Arachnida</taxon>
        <taxon>Acari</taxon>
        <taxon>Acariformes</taxon>
        <taxon>Sarcoptiformes</taxon>
        <taxon>Oribatida</taxon>
        <taxon>Brachypylina</taxon>
        <taxon>Oppioidea</taxon>
        <taxon>Oppiidae</taxon>
        <taxon>Oppiella</taxon>
    </lineage>
</organism>
<accession>A0A7R9QY50</accession>
<proteinExistence type="predicted"/>
<protein>
    <submittedName>
        <fullName evidence="2">Uncharacterized protein</fullName>
    </submittedName>
</protein>
<sequence>MGGMGMGAGMGAMGAGMGTGMMGKSKGMGGLGGLGAGAAGGLAGAALGAYGGYKLGKMVGHLGRGGNYGYYDDHYKYVRCDPPPKIETDPETNITYIPKTVEYDARCHYYDRQPPRVYPGYENYDRYGVSGADTRCTPAWNLITLMVTILVFGFRCRNYHRIEWNFWSHWMMA</sequence>
<gene>
    <name evidence="2" type="ORF">ONB1V03_LOCUS18665</name>
</gene>
<dbReference type="OrthoDB" id="6516706at2759"/>
<dbReference type="Proteomes" id="UP000728032">
    <property type="component" value="Unassembled WGS sequence"/>
</dbReference>